<dbReference type="Gene3D" id="1.10.287.110">
    <property type="entry name" value="DnaJ domain"/>
    <property type="match status" value="1"/>
</dbReference>
<feature type="region of interest" description="Disordered" evidence="2">
    <location>
        <begin position="85"/>
        <end position="104"/>
    </location>
</feature>
<dbReference type="InterPro" id="IPR036869">
    <property type="entry name" value="J_dom_sf"/>
</dbReference>
<dbReference type="SUPFAM" id="SSF46565">
    <property type="entry name" value="Chaperone J-domain"/>
    <property type="match status" value="1"/>
</dbReference>
<keyword evidence="5" id="KW-1185">Reference proteome</keyword>
<dbReference type="PROSITE" id="PS00636">
    <property type="entry name" value="DNAJ_1"/>
    <property type="match status" value="1"/>
</dbReference>
<dbReference type="PROSITE" id="PS50076">
    <property type="entry name" value="DNAJ_2"/>
    <property type="match status" value="1"/>
</dbReference>
<dbReference type="PANTHER" id="PTHR44145">
    <property type="entry name" value="DNAJ HOMOLOG SUBFAMILY A MEMBER 3, MITOCHONDRIAL"/>
    <property type="match status" value="1"/>
</dbReference>
<evidence type="ECO:0000259" key="3">
    <source>
        <dbReference type="PROSITE" id="PS50076"/>
    </source>
</evidence>
<feature type="domain" description="J" evidence="3">
    <location>
        <begin position="19"/>
        <end position="83"/>
    </location>
</feature>
<dbReference type="InterPro" id="IPR051938">
    <property type="entry name" value="Apopto_cytoskel_mod"/>
</dbReference>
<dbReference type="EC" id="3.6.4.7" evidence="4"/>
<sequence>MLGRSVRGARAYSSASPPDFYAVLQVPFNASKAQIKNQFYRLSKKYHPDVSQSDQGKALFQRVSEAYATLSNDAARREYDRRHGVSVHTPHHHHAHHTSTASTHAERRAQARYAWEYQRRTHAHTHTAFPRYGAHAHTHGAASDSTHMYGRMAEREARLERFRSRFGTPTTHANPDSFRAWSQRRWSDEEYQAERASTLVRLVQVGAVLGGAAWLGHRLFS</sequence>
<dbReference type="GO" id="GO:0016787">
    <property type="term" value="F:hydrolase activity"/>
    <property type="evidence" value="ECO:0007669"/>
    <property type="project" value="UniProtKB-KW"/>
</dbReference>
<protein>
    <submittedName>
        <fullName evidence="4">Peroxisome-assembly ATPase</fullName>
        <ecNumber evidence="4">3.6.4.7</ecNumber>
    </submittedName>
</protein>
<dbReference type="Pfam" id="PF00226">
    <property type="entry name" value="DnaJ"/>
    <property type="match status" value="1"/>
</dbReference>
<keyword evidence="4" id="KW-0378">Hydrolase</keyword>
<proteinExistence type="predicted"/>
<reference evidence="4" key="1">
    <citation type="submission" date="2023-03" db="EMBL/GenBank/DDBJ databases">
        <title>Mating type loci evolution in Malassezia.</title>
        <authorList>
            <person name="Coelho M.A."/>
        </authorList>
    </citation>
    <scope>NUCLEOTIDE SEQUENCE</scope>
    <source>
        <strain evidence="4">CBS 9557</strain>
    </source>
</reference>
<dbReference type="CDD" id="cd06257">
    <property type="entry name" value="DnaJ"/>
    <property type="match status" value="1"/>
</dbReference>
<name>A0AAF0EQC0_9BASI</name>
<dbReference type="InterPro" id="IPR001623">
    <property type="entry name" value="DnaJ_domain"/>
</dbReference>
<dbReference type="EMBL" id="CP119893">
    <property type="protein sequence ID" value="WFD26267.1"/>
    <property type="molecule type" value="Genomic_DNA"/>
</dbReference>
<evidence type="ECO:0000313" key="5">
    <source>
        <dbReference type="Proteomes" id="UP001213623"/>
    </source>
</evidence>
<dbReference type="PANTHER" id="PTHR44145:SF3">
    <property type="entry name" value="DNAJ HOMOLOG SUBFAMILY A MEMBER 3, MITOCHONDRIAL"/>
    <property type="match status" value="1"/>
</dbReference>
<keyword evidence="1" id="KW-0143">Chaperone</keyword>
<accession>A0AAF0EQC0</accession>
<evidence type="ECO:0000313" key="4">
    <source>
        <dbReference type="EMBL" id="WFD26267.1"/>
    </source>
</evidence>
<dbReference type="Proteomes" id="UP001213623">
    <property type="component" value="Chromosome 2"/>
</dbReference>
<evidence type="ECO:0000256" key="2">
    <source>
        <dbReference type="SAM" id="MobiDB-lite"/>
    </source>
</evidence>
<dbReference type="SMART" id="SM00271">
    <property type="entry name" value="DnaJ"/>
    <property type="match status" value="1"/>
</dbReference>
<dbReference type="PRINTS" id="PR00625">
    <property type="entry name" value="JDOMAIN"/>
</dbReference>
<dbReference type="InterPro" id="IPR018253">
    <property type="entry name" value="DnaJ_domain_CS"/>
</dbReference>
<gene>
    <name evidence="4" type="ORF">MNAN1_001244</name>
</gene>
<organism evidence="4 5">
    <name type="scientific">Malassezia nana</name>
    <dbReference type="NCBI Taxonomy" id="180528"/>
    <lineage>
        <taxon>Eukaryota</taxon>
        <taxon>Fungi</taxon>
        <taxon>Dikarya</taxon>
        <taxon>Basidiomycota</taxon>
        <taxon>Ustilaginomycotina</taxon>
        <taxon>Malasseziomycetes</taxon>
        <taxon>Malasseziales</taxon>
        <taxon>Malasseziaceae</taxon>
        <taxon>Malassezia</taxon>
    </lineage>
</organism>
<dbReference type="AlphaFoldDB" id="A0AAF0EQC0"/>
<evidence type="ECO:0000256" key="1">
    <source>
        <dbReference type="ARBA" id="ARBA00023186"/>
    </source>
</evidence>